<accession>A0A6A5YLU0</accession>
<feature type="region of interest" description="Disordered" evidence="2">
    <location>
        <begin position="291"/>
        <end position="313"/>
    </location>
</feature>
<proteinExistence type="predicted"/>
<feature type="coiled-coil region" evidence="1">
    <location>
        <begin position="248"/>
        <end position="275"/>
    </location>
</feature>
<evidence type="ECO:0000313" key="4">
    <source>
        <dbReference type="Proteomes" id="UP000799770"/>
    </source>
</evidence>
<name>A0A6A5YLU0_9PLEO</name>
<dbReference type="EMBL" id="ML977356">
    <property type="protein sequence ID" value="KAF2107138.1"/>
    <property type="molecule type" value="Genomic_DNA"/>
</dbReference>
<evidence type="ECO:0000256" key="1">
    <source>
        <dbReference type="SAM" id="Coils"/>
    </source>
</evidence>
<evidence type="ECO:0000313" key="3">
    <source>
        <dbReference type="EMBL" id="KAF2107138.1"/>
    </source>
</evidence>
<dbReference type="AlphaFoldDB" id="A0A6A5YLU0"/>
<evidence type="ECO:0000256" key="2">
    <source>
        <dbReference type="SAM" id="MobiDB-lite"/>
    </source>
</evidence>
<reference evidence="3" key="1">
    <citation type="journal article" date="2020" name="Stud. Mycol.">
        <title>101 Dothideomycetes genomes: a test case for predicting lifestyles and emergence of pathogens.</title>
        <authorList>
            <person name="Haridas S."/>
            <person name="Albert R."/>
            <person name="Binder M."/>
            <person name="Bloem J."/>
            <person name="Labutti K."/>
            <person name="Salamov A."/>
            <person name="Andreopoulos B."/>
            <person name="Baker S."/>
            <person name="Barry K."/>
            <person name="Bills G."/>
            <person name="Bluhm B."/>
            <person name="Cannon C."/>
            <person name="Castanera R."/>
            <person name="Culley D."/>
            <person name="Daum C."/>
            <person name="Ezra D."/>
            <person name="Gonzalez J."/>
            <person name="Henrissat B."/>
            <person name="Kuo A."/>
            <person name="Liang C."/>
            <person name="Lipzen A."/>
            <person name="Lutzoni F."/>
            <person name="Magnuson J."/>
            <person name="Mondo S."/>
            <person name="Nolan M."/>
            <person name="Ohm R."/>
            <person name="Pangilinan J."/>
            <person name="Park H.-J."/>
            <person name="Ramirez L."/>
            <person name="Alfaro M."/>
            <person name="Sun H."/>
            <person name="Tritt A."/>
            <person name="Yoshinaga Y."/>
            <person name="Zwiers L.-H."/>
            <person name="Turgeon B."/>
            <person name="Goodwin S."/>
            <person name="Spatafora J."/>
            <person name="Crous P."/>
            <person name="Grigoriev I."/>
        </authorList>
    </citation>
    <scope>NUCLEOTIDE SEQUENCE</scope>
    <source>
        <strain evidence="3">CBS 627.86</strain>
    </source>
</reference>
<sequence length="313" mass="36906">MLIQICHAIHSAPIRRYPRPEVRSLRRLACELRATVSEVLGEYEALCRLSDIKNYLTLNLKDGTQDAIYYSVRMDYDQIHQTRGAIWHLVGAAIDCPSGPVERNLESHFKRYLAESQAFHAFLIASQRAELVITVRANQNRNPNAACHALSYFLQESLRSLESTLSDINSWIGRILKSKNRIYLSLFRHAEDMRQEIFDIQAIVSECRRTRAEHRYFLSRLLASMPQPEQEFRQDLARCYWHQRWKNQSEHEKRLQEIEDDLERIRTERNIWRGNRSERLREYRKGRSLSLTIGTNDNVPGMQKEKTHQPKKS</sequence>
<keyword evidence="4" id="KW-1185">Reference proteome</keyword>
<protein>
    <submittedName>
        <fullName evidence="3">Uncharacterized protein</fullName>
    </submittedName>
</protein>
<gene>
    <name evidence="3" type="ORF">BDV96DRAFT_305878</name>
</gene>
<dbReference type="Proteomes" id="UP000799770">
    <property type="component" value="Unassembled WGS sequence"/>
</dbReference>
<feature type="compositionally biased region" description="Basic and acidic residues" evidence="2">
    <location>
        <begin position="303"/>
        <end position="313"/>
    </location>
</feature>
<keyword evidence="1" id="KW-0175">Coiled coil</keyword>
<organism evidence="3 4">
    <name type="scientific">Lophiotrema nucula</name>
    <dbReference type="NCBI Taxonomy" id="690887"/>
    <lineage>
        <taxon>Eukaryota</taxon>
        <taxon>Fungi</taxon>
        <taxon>Dikarya</taxon>
        <taxon>Ascomycota</taxon>
        <taxon>Pezizomycotina</taxon>
        <taxon>Dothideomycetes</taxon>
        <taxon>Pleosporomycetidae</taxon>
        <taxon>Pleosporales</taxon>
        <taxon>Lophiotremataceae</taxon>
        <taxon>Lophiotrema</taxon>
    </lineage>
</organism>